<accession>A0ABP9NB52</accession>
<proteinExistence type="predicted"/>
<dbReference type="Proteomes" id="UP001500171">
    <property type="component" value="Unassembled WGS sequence"/>
</dbReference>
<comment type="caution">
    <text evidence="1">The sequence shown here is derived from an EMBL/GenBank/DDBJ whole genome shotgun (WGS) entry which is preliminary data.</text>
</comment>
<organism evidence="1 2">
    <name type="scientific">Orbus sasakiae</name>
    <dbReference type="NCBI Taxonomy" id="1078475"/>
    <lineage>
        <taxon>Bacteria</taxon>
        <taxon>Pseudomonadati</taxon>
        <taxon>Pseudomonadota</taxon>
        <taxon>Gammaproteobacteria</taxon>
        <taxon>Orbales</taxon>
        <taxon>Orbaceae</taxon>
        <taxon>Orbus</taxon>
    </lineage>
</organism>
<name>A0ABP9NB52_9GAMM</name>
<keyword evidence="2" id="KW-1185">Reference proteome</keyword>
<evidence type="ECO:0000313" key="1">
    <source>
        <dbReference type="EMBL" id="GAA5113457.1"/>
    </source>
</evidence>
<gene>
    <name evidence="1" type="ORF">GCM10023211_21630</name>
</gene>
<protein>
    <submittedName>
        <fullName evidence="1">Uncharacterized protein</fullName>
    </submittedName>
</protein>
<dbReference type="EMBL" id="BAABHY010000006">
    <property type="protein sequence ID" value="GAA5113457.1"/>
    <property type="molecule type" value="Genomic_DNA"/>
</dbReference>
<dbReference type="RefSeq" id="WP_345492109.1">
    <property type="nucleotide sequence ID" value="NZ_BAABHY010000006.1"/>
</dbReference>
<sequence>MAIQETPQAKAQRMNNLEHIRACRELIVNDRSLARLAFERLSPNQKRYLLIASGLETDQSSWSQLSDSDVKKLSVGIKRLQIIVNQFVNCKKEDFQKVHIEAKKMNCDLHRQLQQRADLVAHIAKGANHVEQSNDFA</sequence>
<evidence type="ECO:0000313" key="2">
    <source>
        <dbReference type="Proteomes" id="UP001500171"/>
    </source>
</evidence>
<reference evidence="2" key="1">
    <citation type="journal article" date="2019" name="Int. J. Syst. Evol. Microbiol.">
        <title>The Global Catalogue of Microorganisms (GCM) 10K type strain sequencing project: providing services to taxonomists for standard genome sequencing and annotation.</title>
        <authorList>
            <consortium name="The Broad Institute Genomics Platform"/>
            <consortium name="The Broad Institute Genome Sequencing Center for Infectious Disease"/>
            <person name="Wu L."/>
            <person name="Ma J."/>
        </authorList>
    </citation>
    <scope>NUCLEOTIDE SEQUENCE [LARGE SCALE GENOMIC DNA]</scope>
    <source>
        <strain evidence="2">JCM 18050</strain>
    </source>
</reference>